<gene>
    <name evidence="11" type="ORF">TCNE_LOCUS10364</name>
</gene>
<evidence type="ECO:0000256" key="5">
    <source>
        <dbReference type="ARBA" id="ARBA00023015"/>
    </source>
</evidence>
<dbReference type="SUPFAM" id="SSF57667">
    <property type="entry name" value="beta-beta-alpha zinc fingers"/>
    <property type="match status" value="1"/>
</dbReference>
<dbReference type="SMART" id="SM00614">
    <property type="entry name" value="ZnF_BED"/>
    <property type="match status" value="1"/>
</dbReference>
<evidence type="ECO:0000259" key="10">
    <source>
        <dbReference type="PROSITE" id="PS50808"/>
    </source>
</evidence>
<evidence type="ECO:0000256" key="4">
    <source>
        <dbReference type="ARBA" id="ARBA00022833"/>
    </source>
</evidence>
<dbReference type="GO" id="GO:0003677">
    <property type="term" value="F:DNA binding"/>
    <property type="evidence" value="ECO:0007669"/>
    <property type="project" value="InterPro"/>
</dbReference>
<dbReference type="PROSITE" id="PS50808">
    <property type="entry name" value="ZF_BED"/>
    <property type="match status" value="1"/>
</dbReference>
<evidence type="ECO:0000313" key="12">
    <source>
        <dbReference type="Proteomes" id="UP000050794"/>
    </source>
</evidence>
<dbReference type="GO" id="GO:0009791">
    <property type="term" value="P:post-embryonic development"/>
    <property type="evidence" value="ECO:0007669"/>
    <property type="project" value="UniProtKB-ARBA"/>
</dbReference>
<dbReference type="PANTHER" id="PTHR46481:SF10">
    <property type="entry name" value="ZINC FINGER BED DOMAIN-CONTAINING PROTEIN 39"/>
    <property type="match status" value="1"/>
</dbReference>
<comment type="subcellular location">
    <subcellularLocation>
        <location evidence="1">Nucleus</location>
    </subcellularLocation>
</comment>
<reference evidence="11 12" key="2">
    <citation type="submission" date="2018-11" db="EMBL/GenBank/DDBJ databases">
        <authorList>
            <consortium name="Pathogen Informatics"/>
        </authorList>
    </citation>
    <scope>NUCLEOTIDE SEQUENCE [LARGE SCALE GENOMIC DNA]</scope>
</reference>
<dbReference type="EMBL" id="UYWY01020477">
    <property type="protein sequence ID" value="VDM41685.1"/>
    <property type="molecule type" value="Genomic_DNA"/>
</dbReference>
<dbReference type="InterPro" id="IPR003656">
    <property type="entry name" value="Znf_BED"/>
</dbReference>
<sequence length="538" mass="59401">MGAMWQGNIEYQNASVSLLTQSAVSDLLRHVHTAQKSHSPCCAQPLFNVRKHASQTASGVSNTSLSKPKMGGSTMKTAKVWRYFDQLPSEEQAAECRICSKKIKATNSSTTGMIRHLRSCHANEYQLLQEARQSGLVFLTERILPSRAKATRFVRQDDKTHSTSAKQFSDTQKQKTKEASAHTIANLIGTSTQASSKPAVATSSADGKSRSEAPVSKRLKIEDCSAVDLRTERSAQRKDTSKKVQSAGYTDKGQWMKENSFWPEDHPDAKRITNQVGLMLLLDNESPAAVDRAGFRGLLRLLEPKYRMPSAEKFQKVIIPEIFNQLKADIVGFQQSFLQNNPFGVEAAASGDVRGASTAQITKWSAQEHIKAVTLHPEQCELDRVVINSIRSAQNISQSFSHSIQLCDDDSDSSADAESALPLRIDSFLERIGKYVFPQASHTISPPPHWAAEVVELLNRCHAVVRHLEENPDDALLLGGVVNAVRSTDLRRCVEFVAQNLAAIHALHAHRPLIAFKPFSSEEAQFLADLNAHIRSTS</sequence>
<evidence type="ECO:0000256" key="1">
    <source>
        <dbReference type="ARBA" id="ARBA00004123"/>
    </source>
</evidence>
<feature type="compositionally biased region" description="Polar residues" evidence="9">
    <location>
        <begin position="188"/>
        <end position="206"/>
    </location>
</feature>
<dbReference type="GO" id="GO:0008270">
    <property type="term" value="F:zinc ion binding"/>
    <property type="evidence" value="ECO:0007669"/>
    <property type="project" value="UniProtKB-KW"/>
</dbReference>
<dbReference type="Proteomes" id="UP000050794">
    <property type="component" value="Unassembled WGS sequence"/>
</dbReference>
<feature type="compositionally biased region" description="Polar residues" evidence="9">
    <location>
        <begin position="162"/>
        <end position="171"/>
    </location>
</feature>
<dbReference type="Pfam" id="PF02892">
    <property type="entry name" value="zf-BED"/>
    <property type="match status" value="1"/>
</dbReference>
<accession>A0A183UPE4</accession>
<evidence type="ECO:0000256" key="7">
    <source>
        <dbReference type="ARBA" id="ARBA00023242"/>
    </source>
</evidence>
<keyword evidence="7" id="KW-0539">Nucleus</keyword>
<keyword evidence="2" id="KW-0479">Metal-binding</keyword>
<feature type="region of interest" description="Disordered" evidence="9">
    <location>
        <begin position="153"/>
        <end position="217"/>
    </location>
</feature>
<protein>
    <submittedName>
        <fullName evidence="13">Zinc finger BED domain-containing protein 4</fullName>
    </submittedName>
</protein>
<organism evidence="12 13">
    <name type="scientific">Toxocara canis</name>
    <name type="common">Canine roundworm</name>
    <dbReference type="NCBI Taxonomy" id="6265"/>
    <lineage>
        <taxon>Eukaryota</taxon>
        <taxon>Metazoa</taxon>
        <taxon>Ecdysozoa</taxon>
        <taxon>Nematoda</taxon>
        <taxon>Chromadorea</taxon>
        <taxon>Rhabditida</taxon>
        <taxon>Spirurina</taxon>
        <taxon>Ascaridomorpha</taxon>
        <taxon>Ascaridoidea</taxon>
        <taxon>Toxocaridae</taxon>
        <taxon>Toxocara</taxon>
    </lineage>
</organism>
<dbReference type="GO" id="GO:0005634">
    <property type="term" value="C:nucleus"/>
    <property type="evidence" value="ECO:0007669"/>
    <property type="project" value="UniProtKB-SubCell"/>
</dbReference>
<proteinExistence type="predicted"/>
<reference evidence="13" key="1">
    <citation type="submission" date="2016-06" db="UniProtKB">
        <authorList>
            <consortium name="WormBaseParasite"/>
        </authorList>
    </citation>
    <scope>IDENTIFICATION</scope>
</reference>
<feature type="domain" description="BED-type" evidence="10">
    <location>
        <begin position="75"/>
        <end position="128"/>
    </location>
</feature>
<keyword evidence="6" id="KW-0804">Transcription</keyword>
<evidence type="ECO:0000313" key="13">
    <source>
        <dbReference type="WBParaSite" id="TCNE_0001036401-mRNA-1"/>
    </source>
</evidence>
<name>A0A183UPE4_TOXCA</name>
<evidence type="ECO:0000313" key="11">
    <source>
        <dbReference type="EMBL" id="VDM41685.1"/>
    </source>
</evidence>
<dbReference type="AlphaFoldDB" id="A0A183UPE4"/>
<evidence type="ECO:0000256" key="6">
    <source>
        <dbReference type="ARBA" id="ARBA00023163"/>
    </source>
</evidence>
<evidence type="ECO:0000256" key="8">
    <source>
        <dbReference type="PROSITE-ProRule" id="PRU00027"/>
    </source>
</evidence>
<keyword evidence="3 8" id="KW-0863">Zinc-finger</keyword>
<dbReference type="InterPro" id="IPR036236">
    <property type="entry name" value="Znf_C2H2_sf"/>
</dbReference>
<evidence type="ECO:0000256" key="2">
    <source>
        <dbReference type="ARBA" id="ARBA00022723"/>
    </source>
</evidence>
<dbReference type="InterPro" id="IPR052035">
    <property type="entry name" value="ZnF_BED_domain_contain"/>
</dbReference>
<keyword evidence="5" id="KW-0805">Transcription regulation</keyword>
<keyword evidence="12" id="KW-1185">Reference proteome</keyword>
<evidence type="ECO:0000256" key="3">
    <source>
        <dbReference type="ARBA" id="ARBA00022771"/>
    </source>
</evidence>
<evidence type="ECO:0000256" key="9">
    <source>
        <dbReference type="SAM" id="MobiDB-lite"/>
    </source>
</evidence>
<dbReference type="PANTHER" id="PTHR46481">
    <property type="entry name" value="ZINC FINGER BED DOMAIN-CONTAINING PROTEIN 4"/>
    <property type="match status" value="1"/>
</dbReference>
<keyword evidence="4" id="KW-0862">Zinc</keyword>
<dbReference type="WBParaSite" id="TCNE_0001036401-mRNA-1">
    <property type="protein sequence ID" value="TCNE_0001036401-mRNA-1"/>
    <property type="gene ID" value="TCNE_0001036401"/>
</dbReference>